<evidence type="ECO:0000313" key="1">
    <source>
        <dbReference type="EMBL" id="KAK4357504.1"/>
    </source>
</evidence>
<accession>A0AAE1VDI1</accession>
<comment type="caution">
    <text evidence="1">The sequence shown here is derived from an EMBL/GenBank/DDBJ whole genome shotgun (WGS) entry which is preliminary data.</text>
</comment>
<protein>
    <submittedName>
        <fullName evidence="1">Uncharacterized protein</fullName>
    </submittedName>
</protein>
<dbReference type="Proteomes" id="UP001291623">
    <property type="component" value="Unassembled WGS sequence"/>
</dbReference>
<dbReference type="AlphaFoldDB" id="A0AAE1VDI1"/>
<organism evidence="1 2">
    <name type="scientific">Anisodus tanguticus</name>
    <dbReference type="NCBI Taxonomy" id="243964"/>
    <lineage>
        <taxon>Eukaryota</taxon>
        <taxon>Viridiplantae</taxon>
        <taxon>Streptophyta</taxon>
        <taxon>Embryophyta</taxon>
        <taxon>Tracheophyta</taxon>
        <taxon>Spermatophyta</taxon>
        <taxon>Magnoliopsida</taxon>
        <taxon>eudicotyledons</taxon>
        <taxon>Gunneridae</taxon>
        <taxon>Pentapetalae</taxon>
        <taxon>asterids</taxon>
        <taxon>lamiids</taxon>
        <taxon>Solanales</taxon>
        <taxon>Solanaceae</taxon>
        <taxon>Solanoideae</taxon>
        <taxon>Hyoscyameae</taxon>
        <taxon>Anisodus</taxon>
    </lineage>
</organism>
<gene>
    <name evidence="1" type="ORF">RND71_023114</name>
</gene>
<evidence type="ECO:0000313" key="2">
    <source>
        <dbReference type="Proteomes" id="UP001291623"/>
    </source>
</evidence>
<keyword evidence="2" id="KW-1185">Reference proteome</keyword>
<sequence length="214" mass="23929">MKIKNKFVNHARNVWDRAVTCLPRVDQLCMVQPSTTRTSSATKASQPSCQLEVRLRLTQTQTSQRPSQKGFQTPICDNGQRQLKEMGHYPSKRSRGRENRHHLLHSRPLNLYKAVLLEMDIKPPTCGTLMFKSLNMDGCNLPTKGKFPTIFTLISFLNQSICDPRATEAALICSNTTAAQSDRQVYVASFLAALDSVTPLVAPAQIRPTDLTKS</sequence>
<dbReference type="EMBL" id="JAVYJV010000012">
    <property type="protein sequence ID" value="KAK4357504.1"/>
    <property type="molecule type" value="Genomic_DNA"/>
</dbReference>
<reference evidence="1" key="1">
    <citation type="submission" date="2023-12" db="EMBL/GenBank/DDBJ databases">
        <title>Genome assembly of Anisodus tanguticus.</title>
        <authorList>
            <person name="Wang Y.-J."/>
        </authorList>
    </citation>
    <scope>NUCLEOTIDE SEQUENCE</scope>
    <source>
        <strain evidence="1">KB-2021</strain>
        <tissue evidence="1">Leaf</tissue>
    </source>
</reference>
<proteinExistence type="predicted"/>
<name>A0AAE1VDI1_9SOLA</name>